<keyword evidence="1" id="KW-1133">Transmembrane helix</keyword>
<evidence type="ECO:0000313" key="3">
    <source>
        <dbReference type="Proteomes" id="UP000694892"/>
    </source>
</evidence>
<gene>
    <name evidence="2" type="ORF">XELAEV_18017376mg</name>
</gene>
<dbReference type="EMBL" id="CM004470">
    <property type="protein sequence ID" value="OCT88746.1"/>
    <property type="molecule type" value="Genomic_DNA"/>
</dbReference>
<dbReference type="AlphaFoldDB" id="A0A974DDI3"/>
<protein>
    <submittedName>
        <fullName evidence="2">Uncharacterized protein</fullName>
    </submittedName>
</protein>
<evidence type="ECO:0000313" key="2">
    <source>
        <dbReference type="EMBL" id="OCT88746.1"/>
    </source>
</evidence>
<feature type="transmembrane region" description="Helical" evidence="1">
    <location>
        <begin position="16"/>
        <end position="36"/>
    </location>
</feature>
<name>A0A974DDI3_XENLA</name>
<sequence>MYTFIYCTMQKNILLFYKYLLIIVILIIRTSFPAYCKLPGYKMVKLKQELKERMEINKTILTFSSVYIPVQCSTR</sequence>
<proteinExistence type="predicted"/>
<dbReference type="Proteomes" id="UP000694892">
    <property type="component" value="Chromosome 3L"/>
</dbReference>
<organism evidence="2 3">
    <name type="scientific">Xenopus laevis</name>
    <name type="common">African clawed frog</name>
    <dbReference type="NCBI Taxonomy" id="8355"/>
    <lineage>
        <taxon>Eukaryota</taxon>
        <taxon>Metazoa</taxon>
        <taxon>Chordata</taxon>
        <taxon>Craniata</taxon>
        <taxon>Vertebrata</taxon>
        <taxon>Euteleostomi</taxon>
        <taxon>Amphibia</taxon>
        <taxon>Batrachia</taxon>
        <taxon>Anura</taxon>
        <taxon>Pipoidea</taxon>
        <taxon>Pipidae</taxon>
        <taxon>Xenopodinae</taxon>
        <taxon>Xenopus</taxon>
        <taxon>Xenopus</taxon>
    </lineage>
</organism>
<keyword evidence="1" id="KW-0472">Membrane</keyword>
<reference evidence="3" key="1">
    <citation type="journal article" date="2016" name="Nature">
        <title>Genome evolution in the allotetraploid frog Xenopus laevis.</title>
        <authorList>
            <person name="Session A.M."/>
            <person name="Uno Y."/>
            <person name="Kwon T."/>
            <person name="Chapman J.A."/>
            <person name="Toyoda A."/>
            <person name="Takahashi S."/>
            <person name="Fukui A."/>
            <person name="Hikosaka A."/>
            <person name="Suzuki A."/>
            <person name="Kondo M."/>
            <person name="van Heeringen S.J."/>
            <person name="Quigley I."/>
            <person name="Heinz S."/>
            <person name="Ogino H."/>
            <person name="Ochi H."/>
            <person name="Hellsten U."/>
            <person name="Lyons J.B."/>
            <person name="Simakov O."/>
            <person name="Putnam N."/>
            <person name="Stites J."/>
            <person name="Kuroki Y."/>
            <person name="Tanaka T."/>
            <person name="Michiue T."/>
            <person name="Watanabe M."/>
            <person name="Bogdanovic O."/>
            <person name="Lister R."/>
            <person name="Georgiou G."/>
            <person name="Paranjpe S.S."/>
            <person name="van Kruijsbergen I."/>
            <person name="Shu S."/>
            <person name="Carlson J."/>
            <person name="Kinoshita T."/>
            <person name="Ohta Y."/>
            <person name="Mawaribuchi S."/>
            <person name="Jenkins J."/>
            <person name="Grimwood J."/>
            <person name="Schmutz J."/>
            <person name="Mitros T."/>
            <person name="Mozaffari S.V."/>
            <person name="Suzuki Y."/>
            <person name="Haramoto Y."/>
            <person name="Yamamoto T.S."/>
            <person name="Takagi C."/>
            <person name="Heald R."/>
            <person name="Miller K."/>
            <person name="Haudenschild C."/>
            <person name="Kitzman J."/>
            <person name="Nakayama T."/>
            <person name="Izutsu Y."/>
            <person name="Robert J."/>
            <person name="Fortriede J."/>
            <person name="Burns K."/>
            <person name="Lotay V."/>
            <person name="Karimi K."/>
            <person name="Yasuoka Y."/>
            <person name="Dichmann D.S."/>
            <person name="Flajnik M.F."/>
            <person name="Houston D.W."/>
            <person name="Shendure J."/>
            <person name="DuPasquier L."/>
            <person name="Vize P.D."/>
            <person name="Zorn A.M."/>
            <person name="Ito M."/>
            <person name="Marcotte E.M."/>
            <person name="Wallingford J.B."/>
            <person name="Ito Y."/>
            <person name="Asashima M."/>
            <person name="Ueno N."/>
            <person name="Matsuda Y."/>
            <person name="Veenstra G.J."/>
            <person name="Fujiyama A."/>
            <person name="Harland R.M."/>
            <person name="Taira M."/>
            <person name="Rokhsar D.S."/>
        </authorList>
    </citation>
    <scope>NUCLEOTIDE SEQUENCE [LARGE SCALE GENOMIC DNA]</scope>
    <source>
        <strain evidence="3">J</strain>
    </source>
</reference>
<evidence type="ECO:0000256" key="1">
    <source>
        <dbReference type="SAM" id="Phobius"/>
    </source>
</evidence>
<keyword evidence="1" id="KW-0812">Transmembrane</keyword>
<accession>A0A974DDI3</accession>